<evidence type="ECO:0000256" key="1">
    <source>
        <dbReference type="SAM" id="MobiDB-lite"/>
    </source>
</evidence>
<name>A0A3S4ZTB9_9PLAT</name>
<feature type="compositionally biased region" description="Low complexity" evidence="1">
    <location>
        <begin position="260"/>
        <end position="275"/>
    </location>
</feature>
<protein>
    <submittedName>
        <fullName evidence="2">Uncharacterized protein</fullName>
    </submittedName>
</protein>
<organism evidence="2 3">
    <name type="scientific">Protopolystoma xenopodis</name>
    <dbReference type="NCBI Taxonomy" id="117903"/>
    <lineage>
        <taxon>Eukaryota</taxon>
        <taxon>Metazoa</taxon>
        <taxon>Spiralia</taxon>
        <taxon>Lophotrochozoa</taxon>
        <taxon>Platyhelminthes</taxon>
        <taxon>Monogenea</taxon>
        <taxon>Polyopisthocotylea</taxon>
        <taxon>Polystomatidea</taxon>
        <taxon>Polystomatidae</taxon>
        <taxon>Protopolystoma</taxon>
    </lineage>
</organism>
<dbReference type="AlphaFoldDB" id="A0A3S4ZTB9"/>
<evidence type="ECO:0000313" key="2">
    <source>
        <dbReference type="EMBL" id="VEL06576.1"/>
    </source>
</evidence>
<feature type="region of interest" description="Disordered" evidence="1">
    <location>
        <begin position="256"/>
        <end position="298"/>
    </location>
</feature>
<feature type="region of interest" description="Disordered" evidence="1">
    <location>
        <begin position="124"/>
        <end position="194"/>
    </location>
</feature>
<accession>A0A3S4ZTB9</accession>
<gene>
    <name evidence="2" type="ORF">PXEA_LOCUS16</name>
</gene>
<dbReference type="EMBL" id="CAAALY010000048">
    <property type="protein sequence ID" value="VEL06576.1"/>
    <property type="molecule type" value="Genomic_DNA"/>
</dbReference>
<dbReference type="Proteomes" id="UP000784294">
    <property type="component" value="Unassembled WGS sequence"/>
</dbReference>
<sequence length="407" mass="43144">MVLNGRASRPSQSVSCRPLAVWPTDCDACTIAPASAGRVSSKDSLPLGPHSPVHQRFASSGRVPSLGTTVLALSRSVPFEPNSDCLAAQGWQSGGRTQLPLAPGYQRTPLSAPTLRRRTQLLRQVPNPPHSGVASGKSIGGLVSRGSTHNLRPAHPQLPDRSTRPAAQPRTRLLRQPWSSSSSISSVSSSAFSTNLPPTSCQPLYLTGHKTPCPAPTHLFAPPPSPTQPPILPYSARSVCHRGTVGPSCRLAGNTPAPTPAFASPSSSSPSLPGSFHSKHAPSSSLVNGTCKPHARPVASTPLPDVMTTVDCTLPSRRWLPADGVNGYGVRWLGAFDRSDSSRSPISSQAGASFLRLPAAVRRAQTIDELKRMNAQGIREFTEPEGGFMLICIPSQKGIRQTTYVWK</sequence>
<feature type="compositionally biased region" description="Low complexity" evidence="1">
    <location>
        <begin position="179"/>
        <end position="193"/>
    </location>
</feature>
<proteinExistence type="predicted"/>
<evidence type="ECO:0000313" key="3">
    <source>
        <dbReference type="Proteomes" id="UP000784294"/>
    </source>
</evidence>
<comment type="caution">
    <text evidence="2">The sequence shown here is derived from an EMBL/GenBank/DDBJ whole genome shotgun (WGS) entry which is preliminary data.</text>
</comment>
<reference evidence="2" key="1">
    <citation type="submission" date="2018-11" db="EMBL/GenBank/DDBJ databases">
        <authorList>
            <consortium name="Pathogen Informatics"/>
        </authorList>
    </citation>
    <scope>NUCLEOTIDE SEQUENCE</scope>
</reference>
<keyword evidence="3" id="KW-1185">Reference proteome</keyword>